<proteinExistence type="predicted"/>
<feature type="domain" description="Valyl-tRNA synthetase tRNA-binding arm" evidence="3">
    <location>
        <begin position="2"/>
        <end position="33"/>
    </location>
</feature>
<dbReference type="Proteomes" id="UP000770785">
    <property type="component" value="Unassembled WGS sequence"/>
</dbReference>
<evidence type="ECO:0000256" key="2">
    <source>
        <dbReference type="ARBA" id="ARBA00022840"/>
    </source>
</evidence>
<evidence type="ECO:0000256" key="1">
    <source>
        <dbReference type="ARBA" id="ARBA00022741"/>
    </source>
</evidence>
<organism evidence="4 5">
    <name type="scientific">Neolewinella antarctica</name>
    <dbReference type="NCBI Taxonomy" id="442734"/>
    <lineage>
        <taxon>Bacteria</taxon>
        <taxon>Pseudomonadati</taxon>
        <taxon>Bacteroidota</taxon>
        <taxon>Saprospiria</taxon>
        <taxon>Saprospirales</taxon>
        <taxon>Lewinellaceae</taxon>
        <taxon>Neolewinella</taxon>
    </lineage>
</organism>
<dbReference type="InterPro" id="IPR037118">
    <property type="entry name" value="Val-tRNA_synth_C_sf"/>
</dbReference>
<dbReference type="Pfam" id="PF10458">
    <property type="entry name" value="Val_tRNA-synt_C"/>
    <property type="match status" value="1"/>
</dbReference>
<reference evidence="4 5" key="1">
    <citation type="submission" date="2020-03" db="EMBL/GenBank/DDBJ databases">
        <title>Genomic Encyclopedia of Type Strains, Phase IV (KMG-IV): sequencing the most valuable type-strain genomes for metagenomic binning, comparative biology and taxonomic classification.</title>
        <authorList>
            <person name="Goeker M."/>
        </authorList>
    </citation>
    <scope>NUCLEOTIDE SEQUENCE [LARGE SCALE GENOMIC DNA]</scope>
    <source>
        <strain evidence="4 5">DSM 105096</strain>
    </source>
</reference>
<sequence>MNDKFVNNAPDAVVAMERKKLADWSAKIDSLRAMV</sequence>
<keyword evidence="5" id="KW-1185">Reference proteome</keyword>
<dbReference type="EMBL" id="JAATJH010000001">
    <property type="protein sequence ID" value="NJC25341.1"/>
    <property type="molecule type" value="Genomic_DNA"/>
</dbReference>
<evidence type="ECO:0000313" key="5">
    <source>
        <dbReference type="Proteomes" id="UP000770785"/>
    </source>
</evidence>
<protein>
    <submittedName>
        <fullName evidence="4">Valyl-tRNA synthetase</fullName>
    </submittedName>
</protein>
<dbReference type="RefSeq" id="WP_168036097.1">
    <property type="nucleotide sequence ID" value="NZ_JAATJH010000001.1"/>
</dbReference>
<dbReference type="InterPro" id="IPR010978">
    <property type="entry name" value="tRNA-bd_arm"/>
</dbReference>
<keyword evidence="2" id="KW-0067">ATP-binding</keyword>
<evidence type="ECO:0000259" key="3">
    <source>
        <dbReference type="Pfam" id="PF10458"/>
    </source>
</evidence>
<name>A0ABX0X8N2_9BACT</name>
<gene>
    <name evidence="4" type="ORF">GGR27_000822</name>
</gene>
<dbReference type="Gene3D" id="1.10.287.380">
    <property type="entry name" value="Valyl-tRNA synthetase, C-terminal domain"/>
    <property type="match status" value="1"/>
</dbReference>
<evidence type="ECO:0000313" key="4">
    <source>
        <dbReference type="EMBL" id="NJC25341.1"/>
    </source>
</evidence>
<keyword evidence="1" id="KW-0547">Nucleotide-binding</keyword>
<dbReference type="InterPro" id="IPR019499">
    <property type="entry name" value="Val-tRNA_synth_tRNA-bd"/>
</dbReference>
<comment type="caution">
    <text evidence="4">The sequence shown here is derived from an EMBL/GenBank/DDBJ whole genome shotgun (WGS) entry which is preliminary data.</text>
</comment>
<accession>A0ABX0X8N2</accession>
<dbReference type="SUPFAM" id="SSF46589">
    <property type="entry name" value="tRNA-binding arm"/>
    <property type="match status" value="1"/>
</dbReference>